<evidence type="ECO:0000313" key="2">
    <source>
        <dbReference type="Proteomes" id="UP000241884"/>
    </source>
</evidence>
<dbReference type="EMBL" id="MG839015">
    <property type="protein sequence ID" value="AUX82623.1"/>
    <property type="molecule type" value="Genomic_DNA"/>
</dbReference>
<name>A0A2L0HLP0_9CAUD</name>
<dbReference type="Pfam" id="PF13479">
    <property type="entry name" value="AAA_24"/>
    <property type="match status" value="1"/>
</dbReference>
<protein>
    <submittedName>
        <fullName evidence="1">AAA-ATPase</fullName>
    </submittedName>
</protein>
<sequence>MTVYTIYSRPKVGKTTFALKDAPKGKTAVISADQGLIGFDLTGITVEEDMSTKNLNKLMNGPFLRSHNRIILDTATSLHSTMLFDMTHGAGASQAQYGTANSALLAIVRQLRNEKAKQSIILAQEKLILPNEEWVSEDTDEDTGVMTTVDLSPGAASGLLQMSDVIGRLYIAHVNDKPVRRLWLGPSSSIVSGARSKVYSGNPAFLKQPTVGRLNQLLGWTR</sequence>
<organism evidence="1 2">
    <name type="scientific">Microbacterium phage Aubergine</name>
    <dbReference type="NCBI Taxonomy" id="2079577"/>
    <lineage>
        <taxon>Viruses</taxon>
        <taxon>Duplodnaviria</taxon>
        <taxon>Heunggongvirae</taxon>
        <taxon>Uroviricota</taxon>
        <taxon>Caudoviricetes</taxon>
        <taxon>Ilzatvirus</taxon>
        <taxon>Ilzatvirus ilzat</taxon>
    </lineage>
</organism>
<reference evidence="2" key="1">
    <citation type="submission" date="2018-01" db="EMBL/GenBank/DDBJ databases">
        <authorList>
            <person name="Gaut B.S."/>
            <person name="Morton B.R."/>
            <person name="Clegg M.T."/>
            <person name="Duvall M.R."/>
        </authorList>
    </citation>
    <scope>NUCLEOTIDE SEQUENCE [LARGE SCALE GENOMIC DNA]</scope>
</reference>
<dbReference type="Proteomes" id="UP000241884">
    <property type="component" value="Segment"/>
</dbReference>
<gene>
    <name evidence="1" type="primary">36</name>
    <name evidence="1" type="ORF">PBI_AUBERGINE_36</name>
</gene>
<evidence type="ECO:0000313" key="1">
    <source>
        <dbReference type="EMBL" id="AUX82623.1"/>
    </source>
</evidence>
<proteinExistence type="predicted"/>
<accession>A0A2L0HLP0</accession>